<dbReference type="AlphaFoldDB" id="A0A2D3WLD8"/>
<evidence type="ECO:0000259" key="6">
    <source>
        <dbReference type="Pfam" id="PF00892"/>
    </source>
</evidence>
<evidence type="ECO:0000256" key="3">
    <source>
        <dbReference type="ARBA" id="ARBA00022989"/>
    </source>
</evidence>
<keyword evidence="4 5" id="KW-0472">Membrane</keyword>
<proteinExistence type="predicted"/>
<evidence type="ECO:0000256" key="2">
    <source>
        <dbReference type="ARBA" id="ARBA00022692"/>
    </source>
</evidence>
<feature type="domain" description="EamA" evidence="6">
    <location>
        <begin position="26"/>
        <end position="156"/>
    </location>
</feature>
<dbReference type="Pfam" id="PF00892">
    <property type="entry name" value="EamA"/>
    <property type="match status" value="1"/>
</dbReference>
<feature type="transmembrane region" description="Helical" evidence="5">
    <location>
        <begin position="57"/>
        <end position="74"/>
    </location>
</feature>
<dbReference type="PANTHER" id="PTHR22911">
    <property type="entry name" value="ACYL-MALONYL CONDENSING ENZYME-RELATED"/>
    <property type="match status" value="1"/>
</dbReference>
<evidence type="ECO:0000256" key="1">
    <source>
        <dbReference type="ARBA" id="ARBA00004141"/>
    </source>
</evidence>
<gene>
    <name evidence="7" type="ORF">CFH83_02395</name>
</gene>
<dbReference type="PANTHER" id="PTHR22911:SF6">
    <property type="entry name" value="SOLUTE CARRIER FAMILY 35 MEMBER G1"/>
    <property type="match status" value="1"/>
</dbReference>
<feature type="transmembrane region" description="Helical" evidence="5">
    <location>
        <begin position="288"/>
        <end position="306"/>
    </location>
</feature>
<organism evidence="7 8">
    <name type="scientific">Sulfuricurvum kujiense</name>
    <dbReference type="NCBI Taxonomy" id="148813"/>
    <lineage>
        <taxon>Bacteria</taxon>
        <taxon>Pseudomonadati</taxon>
        <taxon>Campylobacterota</taxon>
        <taxon>Epsilonproteobacteria</taxon>
        <taxon>Campylobacterales</taxon>
        <taxon>Sulfurimonadaceae</taxon>
        <taxon>Sulfuricurvum</taxon>
    </lineage>
</organism>
<feature type="transmembrane region" description="Helical" evidence="5">
    <location>
        <begin position="114"/>
        <end position="133"/>
    </location>
</feature>
<evidence type="ECO:0000256" key="5">
    <source>
        <dbReference type="SAM" id="Phobius"/>
    </source>
</evidence>
<dbReference type="GO" id="GO:0016020">
    <property type="term" value="C:membrane"/>
    <property type="evidence" value="ECO:0007669"/>
    <property type="project" value="UniProtKB-SubCell"/>
</dbReference>
<feature type="transmembrane region" description="Helical" evidence="5">
    <location>
        <begin position="162"/>
        <end position="181"/>
    </location>
</feature>
<comment type="caution">
    <text evidence="7">The sequence shown here is derived from an EMBL/GenBank/DDBJ whole genome shotgun (WGS) entry which is preliminary data.</text>
</comment>
<name>A0A2D3WLD8_9BACT</name>
<keyword evidence="3 5" id="KW-1133">Transmembrane helix</keyword>
<feature type="transmembrane region" description="Helical" evidence="5">
    <location>
        <begin position="86"/>
        <end position="108"/>
    </location>
</feature>
<accession>A0A2D3WLD8</accession>
<dbReference type="SUPFAM" id="SSF103481">
    <property type="entry name" value="Multidrug resistance efflux transporter EmrE"/>
    <property type="match status" value="2"/>
</dbReference>
<protein>
    <submittedName>
        <fullName evidence="7">EamA family transporter</fullName>
    </submittedName>
</protein>
<feature type="transmembrane region" description="Helical" evidence="5">
    <location>
        <begin position="193"/>
        <end position="215"/>
    </location>
</feature>
<sequence length="309" mass="33743">MTLMYIHKHDRATIPSMKLLSSDTRLGILYMLIASFLFALTMVFAKLLSGSMGSVEVTFWRNAIGLAVIGVFVLRKPIHNIGGKPITLIFRGVIGTIALLTFFYTISATSLSNAIVYAKTEPIFTALLAFLLLGEKLKSHALLAVMIGFVGVAMLSGLEMGYLHIMGILTGFLSALAYTSVRSLKAYYDERTVVLSFMVSGVVIPLVLMMIAEYTTSELFAFALNPFVMPRGNDWVWIALMGIAAAYGQIYMTRAYFYAKAGIVSTVSYSVVLFATFFGIMLGDVLPTPMVIMGGILIIVSGILLSRQK</sequence>
<feature type="transmembrane region" description="Helical" evidence="5">
    <location>
        <begin position="26"/>
        <end position="45"/>
    </location>
</feature>
<dbReference type="EMBL" id="DLUI01000041">
    <property type="protein sequence ID" value="DAB39126.1"/>
    <property type="molecule type" value="Genomic_DNA"/>
</dbReference>
<dbReference type="Proteomes" id="UP000228859">
    <property type="component" value="Unassembled WGS sequence"/>
</dbReference>
<feature type="transmembrane region" description="Helical" evidence="5">
    <location>
        <begin position="235"/>
        <end position="251"/>
    </location>
</feature>
<reference evidence="7 8" key="1">
    <citation type="journal article" date="2017" name="Front. Microbiol.">
        <title>Comparative Genomic Analysis of the Class Epsilonproteobacteria and Proposed Reclassification to Epsilonbacteraeota (phyl. nov.).</title>
        <authorList>
            <person name="Waite D.W."/>
            <person name="Vanwonterghem I."/>
            <person name="Rinke C."/>
            <person name="Parks D.H."/>
            <person name="Zhang Y."/>
            <person name="Takai K."/>
            <person name="Sievert S.M."/>
            <person name="Simon J."/>
            <person name="Campbell B.J."/>
            <person name="Hanson T.E."/>
            <person name="Woyke T."/>
            <person name="Klotz M.G."/>
            <person name="Hugenholtz P."/>
        </authorList>
    </citation>
    <scope>NUCLEOTIDE SEQUENCE [LARGE SCALE GENOMIC DNA]</scope>
    <source>
        <strain evidence="7">UBA12443</strain>
    </source>
</reference>
<dbReference type="InterPro" id="IPR000620">
    <property type="entry name" value="EamA_dom"/>
</dbReference>
<keyword evidence="2 5" id="KW-0812">Transmembrane</keyword>
<dbReference type="InterPro" id="IPR037185">
    <property type="entry name" value="EmrE-like"/>
</dbReference>
<evidence type="ECO:0000313" key="8">
    <source>
        <dbReference type="Proteomes" id="UP000228859"/>
    </source>
</evidence>
<feature type="transmembrane region" description="Helical" evidence="5">
    <location>
        <begin position="263"/>
        <end position="282"/>
    </location>
</feature>
<evidence type="ECO:0000313" key="7">
    <source>
        <dbReference type="EMBL" id="DAB39126.1"/>
    </source>
</evidence>
<feature type="transmembrane region" description="Helical" evidence="5">
    <location>
        <begin position="140"/>
        <end position="156"/>
    </location>
</feature>
<evidence type="ECO:0000256" key="4">
    <source>
        <dbReference type="ARBA" id="ARBA00023136"/>
    </source>
</evidence>
<comment type="subcellular location">
    <subcellularLocation>
        <location evidence="1">Membrane</location>
        <topology evidence="1">Multi-pass membrane protein</topology>
    </subcellularLocation>
</comment>